<dbReference type="Pfam" id="PF06733">
    <property type="entry name" value="DEAD_2"/>
    <property type="match status" value="1"/>
</dbReference>
<dbReference type="EMBL" id="JACGCM010002335">
    <property type="protein sequence ID" value="KAF6141004.1"/>
    <property type="molecule type" value="Genomic_DNA"/>
</dbReference>
<name>A0A7J7LER8_9MAGN</name>
<protein>
    <recommendedName>
        <fullName evidence="4">Helicase ATP-binding domain-containing protein</fullName>
    </recommendedName>
</protein>
<proteinExistence type="predicted"/>
<dbReference type="PROSITE" id="PS51193">
    <property type="entry name" value="HELICASE_ATP_BIND_2"/>
    <property type="match status" value="1"/>
</dbReference>
<evidence type="ECO:0000313" key="6">
    <source>
        <dbReference type="Proteomes" id="UP000541444"/>
    </source>
</evidence>
<dbReference type="InterPro" id="IPR014013">
    <property type="entry name" value="Helic_SF1/SF2_ATP-bd_DinG/Rad3"/>
</dbReference>
<dbReference type="GO" id="GO:1904430">
    <property type="term" value="P:negative regulation of t-circle formation"/>
    <property type="evidence" value="ECO:0007669"/>
    <property type="project" value="TreeGrafter"/>
</dbReference>
<evidence type="ECO:0000256" key="3">
    <source>
        <dbReference type="ARBA" id="ARBA00022840"/>
    </source>
</evidence>
<dbReference type="GO" id="GO:0016787">
    <property type="term" value="F:hydrolase activity"/>
    <property type="evidence" value="ECO:0007669"/>
    <property type="project" value="UniProtKB-KW"/>
</dbReference>
<dbReference type="Gene3D" id="3.40.50.300">
    <property type="entry name" value="P-loop containing nucleotide triphosphate hydrolases"/>
    <property type="match status" value="1"/>
</dbReference>
<dbReference type="GO" id="GO:0070182">
    <property type="term" value="F:DNA polymerase binding"/>
    <property type="evidence" value="ECO:0007669"/>
    <property type="project" value="TreeGrafter"/>
</dbReference>
<sequence>MHSYVGYMKRDPGIGEEPIDIEDLVNIGRREEACPYFISREVHKVVDILFAPYNYLIDRGNRKSLTVEWHNSVLIFDEAHNLESICADASSFDLPYGLLSVCTSEAKKCIDIAIVRKEVEKSNEKIMNPNNYAILRGLLLKLEKHITEIPIESKELGFTRPGPYIYELLADLNITDETATMLIDTIEGAVELLQDGKVLYLRVL</sequence>
<reference evidence="5 6" key="1">
    <citation type="journal article" date="2020" name="IScience">
        <title>Genome Sequencing of the Endangered Kingdonia uniflora (Circaeasteraceae, Ranunculales) Reveals Potential Mechanisms of Evolutionary Specialization.</title>
        <authorList>
            <person name="Sun Y."/>
            <person name="Deng T."/>
            <person name="Zhang A."/>
            <person name="Moore M.J."/>
            <person name="Landis J.B."/>
            <person name="Lin N."/>
            <person name="Zhang H."/>
            <person name="Zhang X."/>
            <person name="Huang J."/>
            <person name="Zhang X."/>
            <person name="Sun H."/>
            <person name="Wang H."/>
        </authorList>
    </citation>
    <scope>NUCLEOTIDE SEQUENCE [LARGE SCALE GENOMIC DNA]</scope>
    <source>
        <strain evidence="5">TB1705</strain>
        <tissue evidence="5">Leaf</tissue>
    </source>
</reference>
<evidence type="ECO:0000256" key="1">
    <source>
        <dbReference type="ARBA" id="ARBA00022741"/>
    </source>
</evidence>
<comment type="caution">
    <text evidence="5">The sequence shown here is derived from an EMBL/GenBank/DDBJ whole genome shotgun (WGS) entry which is preliminary data.</text>
</comment>
<organism evidence="5 6">
    <name type="scientific">Kingdonia uniflora</name>
    <dbReference type="NCBI Taxonomy" id="39325"/>
    <lineage>
        <taxon>Eukaryota</taxon>
        <taxon>Viridiplantae</taxon>
        <taxon>Streptophyta</taxon>
        <taxon>Embryophyta</taxon>
        <taxon>Tracheophyta</taxon>
        <taxon>Spermatophyta</taxon>
        <taxon>Magnoliopsida</taxon>
        <taxon>Ranunculales</taxon>
        <taxon>Circaeasteraceae</taxon>
        <taxon>Kingdonia</taxon>
    </lineage>
</organism>
<dbReference type="InterPro" id="IPR027417">
    <property type="entry name" value="P-loop_NTPase"/>
</dbReference>
<keyword evidence="2" id="KW-0378">Hydrolase</keyword>
<keyword evidence="1" id="KW-0547">Nucleotide-binding</keyword>
<dbReference type="GO" id="GO:0010569">
    <property type="term" value="P:regulation of double-strand break repair via homologous recombination"/>
    <property type="evidence" value="ECO:0007669"/>
    <property type="project" value="TreeGrafter"/>
</dbReference>
<dbReference type="Pfam" id="PF23109">
    <property type="entry name" value="ARCH_RTEL1"/>
    <property type="match status" value="1"/>
</dbReference>
<dbReference type="GO" id="GO:0003677">
    <property type="term" value="F:DNA binding"/>
    <property type="evidence" value="ECO:0007669"/>
    <property type="project" value="InterPro"/>
</dbReference>
<dbReference type="GO" id="GO:0045910">
    <property type="term" value="P:negative regulation of DNA recombination"/>
    <property type="evidence" value="ECO:0007669"/>
    <property type="project" value="TreeGrafter"/>
</dbReference>
<evidence type="ECO:0000256" key="2">
    <source>
        <dbReference type="ARBA" id="ARBA00022801"/>
    </source>
</evidence>
<dbReference type="InterPro" id="IPR045028">
    <property type="entry name" value="DinG/Rad3-like"/>
</dbReference>
<keyword evidence="3" id="KW-0067">ATP-binding</keyword>
<dbReference type="Proteomes" id="UP000541444">
    <property type="component" value="Unassembled WGS sequence"/>
</dbReference>
<accession>A0A7J7LER8</accession>
<dbReference type="GO" id="GO:0005524">
    <property type="term" value="F:ATP binding"/>
    <property type="evidence" value="ECO:0007669"/>
    <property type="project" value="UniProtKB-KW"/>
</dbReference>
<dbReference type="AlphaFoldDB" id="A0A7J7LER8"/>
<evidence type="ECO:0000313" key="5">
    <source>
        <dbReference type="EMBL" id="KAF6141004.1"/>
    </source>
</evidence>
<dbReference type="OrthoDB" id="19182at2759"/>
<feature type="domain" description="Helicase ATP-binding" evidence="4">
    <location>
        <begin position="1"/>
        <end position="130"/>
    </location>
</feature>
<dbReference type="InterPro" id="IPR057498">
    <property type="entry name" value="Rtel1_ARCH"/>
</dbReference>
<dbReference type="GO" id="GO:0003678">
    <property type="term" value="F:DNA helicase activity"/>
    <property type="evidence" value="ECO:0007669"/>
    <property type="project" value="InterPro"/>
</dbReference>
<gene>
    <name evidence="5" type="ORF">GIB67_006633</name>
</gene>
<dbReference type="GO" id="GO:0090657">
    <property type="term" value="P:telomeric loop disassembly"/>
    <property type="evidence" value="ECO:0007669"/>
    <property type="project" value="TreeGrafter"/>
</dbReference>
<keyword evidence="6" id="KW-1185">Reference proteome</keyword>
<dbReference type="PANTHER" id="PTHR11472:SF34">
    <property type="entry name" value="REGULATOR OF TELOMERE ELONGATION HELICASE 1"/>
    <property type="match status" value="1"/>
</dbReference>
<evidence type="ECO:0000259" key="4">
    <source>
        <dbReference type="PROSITE" id="PS51193"/>
    </source>
</evidence>
<dbReference type="InterPro" id="IPR010614">
    <property type="entry name" value="RAD3-like_helicase_DEAD"/>
</dbReference>
<dbReference type="GO" id="GO:0005634">
    <property type="term" value="C:nucleus"/>
    <property type="evidence" value="ECO:0007669"/>
    <property type="project" value="TreeGrafter"/>
</dbReference>
<dbReference type="PANTHER" id="PTHR11472">
    <property type="entry name" value="DNA REPAIR DEAD HELICASE RAD3/XP-D SUBFAMILY MEMBER"/>
    <property type="match status" value="1"/>
</dbReference>